<protein>
    <recommendedName>
        <fullName evidence="1">EthD domain-containing protein</fullName>
    </recommendedName>
</protein>
<dbReference type="SUPFAM" id="SSF54909">
    <property type="entry name" value="Dimeric alpha+beta barrel"/>
    <property type="match status" value="1"/>
</dbReference>
<evidence type="ECO:0000259" key="1">
    <source>
        <dbReference type="Pfam" id="PF07110"/>
    </source>
</evidence>
<dbReference type="InterPro" id="IPR009799">
    <property type="entry name" value="EthD_dom"/>
</dbReference>
<dbReference type="Proteomes" id="UP001499841">
    <property type="component" value="Unassembled WGS sequence"/>
</dbReference>
<organism evidence="2 3">
    <name type="scientific">Georgenia daeguensis</name>
    <dbReference type="NCBI Taxonomy" id="908355"/>
    <lineage>
        <taxon>Bacteria</taxon>
        <taxon>Bacillati</taxon>
        <taxon>Actinomycetota</taxon>
        <taxon>Actinomycetes</taxon>
        <taxon>Micrococcales</taxon>
        <taxon>Bogoriellaceae</taxon>
        <taxon>Georgenia</taxon>
    </lineage>
</organism>
<proteinExistence type="predicted"/>
<reference evidence="3" key="1">
    <citation type="journal article" date="2019" name="Int. J. Syst. Evol. Microbiol.">
        <title>The Global Catalogue of Microorganisms (GCM) 10K type strain sequencing project: providing services to taxonomists for standard genome sequencing and annotation.</title>
        <authorList>
            <consortium name="The Broad Institute Genomics Platform"/>
            <consortium name="The Broad Institute Genome Sequencing Center for Infectious Disease"/>
            <person name="Wu L."/>
            <person name="Ma J."/>
        </authorList>
    </citation>
    <scope>NUCLEOTIDE SEQUENCE [LARGE SCALE GENOMIC DNA]</scope>
    <source>
        <strain evidence="3">JCM 17459</strain>
    </source>
</reference>
<accession>A0ABP8EUL6</accession>
<dbReference type="Pfam" id="PF07110">
    <property type="entry name" value="EthD"/>
    <property type="match status" value="1"/>
</dbReference>
<dbReference type="InterPro" id="IPR011008">
    <property type="entry name" value="Dimeric_a/b-barrel"/>
</dbReference>
<evidence type="ECO:0000313" key="2">
    <source>
        <dbReference type="EMBL" id="GAA4287643.1"/>
    </source>
</evidence>
<feature type="domain" description="EthD" evidence="1">
    <location>
        <begin position="13"/>
        <end position="91"/>
    </location>
</feature>
<dbReference type="Gene3D" id="3.30.70.100">
    <property type="match status" value="1"/>
</dbReference>
<dbReference type="RefSeq" id="WP_345040553.1">
    <property type="nucleotide sequence ID" value="NZ_BAABBA010000008.1"/>
</dbReference>
<keyword evidence="3" id="KW-1185">Reference proteome</keyword>
<sequence>MLRKRVALLQRRSDLSFAEFDEHWAVPHARIIAALPGLDEYVQNSVRSFWTNGEPERSIDGVVEVWFDDGVVASPQAHTSAEQQDDEVRFIRTLTAFTVTNRQSYDAEAKVWVLSPEPFDLSGVADAAGVEPMVAQPDRDAVLMERPRLRREHAAPASIAVFPSSEDGASDLFEAVVDGVAIGPAPSGVRVLRTASRRVR</sequence>
<dbReference type="EMBL" id="BAABBA010000008">
    <property type="protein sequence ID" value="GAA4287643.1"/>
    <property type="molecule type" value="Genomic_DNA"/>
</dbReference>
<name>A0ABP8EUL6_9MICO</name>
<gene>
    <name evidence="2" type="ORF">GCM10022262_20020</name>
</gene>
<evidence type="ECO:0000313" key="3">
    <source>
        <dbReference type="Proteomes" id="UP001499841"/>
    </source>
</evidence>
<comment type="caution">
    <text evidence="2">The sequence shown here is derived from an EMBL/GenBank/DDBJ whole genome shotgun (WGS) entry which is preliminary data.</text>
</comment>